<dbReference type="GO" id="GO:0005506">
    <property type="term" value="F:iron ion binding"/>
    <property type="evidence" value="ECO:0007669"/>
    <property type="project" value="InterPro"/>
</dbReference>
<dbReference type="InterPro" id="IPR002871">
    <property type="entry name" value="NIF_FeS_clus_asmbl_NifU_N"/>
</dbReference>
<dbReference type="GO" id="GO:0016226">
    <property type="term" value="P:iron-sulfur cluster assembly"/>
    <property type="evidence" value="ECO:0007669"/>
    <property type="project" value="InterPro"/>
</dbReference>
<dbReference type="EMBL" id="AP023343">
    <property type="protein sequence ID" value="BCI92222.1"/>
    <property type="molecule type" value="Genomic_DNA"/>
</dbReference>
<dbReference type="Pfam" id="PF01592">
    <property type="entry name" value="NifU_N"/>
    <property type="match status" value="1"/>
</dbReference>
<dbReference type="GO" id="GO:0051536">
    <property type="term" value="F:iron-sulfur cluster binding"/>
    <property type="evidence" value="ECO:0007669"/>
    <property type="project" value="InterPro"/>
</dbReference>
<protein>
    <recommendedName>
        <fullName evidence="7">NIF system FeS cluster assembly NifU N-terminal domain-containing protein</fullName>
    </recommendedName>
</protein>
<gene>
    <name evidence="3" type="ORF">NIIDMKKI_74280</name>
    <name evidence="4" type="ORF">NIIDMKKI_74450</name>
    <name evidence="5" type="ORF">NIIDMKKI_74780</name>
</gene>
<proteinExistence type="predicted"/>
<dbReference type="CDD" id="cd06664">
    <property type="entry name" value="IscU_like"/>
    <property type="match status" value="1"/>
</dbReference>
<dbReference type="EMBL" id="AP023343">
    <property type="protein sequence ID" value="BCI92272.1"/>
    <property type="molecule type" value="Genomic_DNA"/>
</dbReference>
<feature type="domain" description="Acyl-protein synthetase LuxE" evidence="2">
    <location>
        <begin position="15"/>
        <end position="70"/>
    </location>
</feature>
<evidence type="ECO:0000313" key="5">
    <source>
        <dbReference type="EMBL" id="BCI92272.1"/>
    </source>
</evidence>
<dbReference type="SUPFAM" id="SSF82649">
    <property type="entry name" value="SufE/NifU"/>
    <property type="match status" value="1"/>
</dbReference>
<dbReference type="AlphaFoldDB" id="A0A7G1IPZ1"/>
<keyword evidence="6" id="KW-1185">Reference proteome</keyword>
<evidence type="ECO:0000259" key="1">
    <source>
        <dbReference type="Pfam" id="PF01592"/>
    </source>
</evidence>
<evidence type="ECO:0000313" key="6">
    <source>
        <dbReference type="Proteomes" id="UP000516380"/>
    </source>
</evidence>
<dbReference type="SUPFAM" id="SSF56801">
    <property type="entry name" value="Acetyl-CoA synthetase-like"/>
    <property type="match status" value="1"/>
</dbReference>
<dbReference type="InterPro" id="IPR042099">
    <property type="entry name" value="ANL_N_sf"/>
</dbReference>
<dbReference type="Pfam" id="PF04443">
    <property type="entry name" value="LuxE"/>
    <property type="match status" value="2"/>
</dbReference>
<organism evidence="3 6">
    <name type="scientific">Mycobacterium kansasii</name>
    <dbReference type="NCBI Taxonomy" id="1768"/>
    <lineage>
        <taxon>Bacteria</taxon>
        <taxon>Bacillati</taxon>
        <taxon>Actinomycetota</taxon>
        <taxon>Actinomycetes</taxon>
        <taxon>Mycobacteriales</taxon>
        <taxon>Mycobacteriaceae</taxon>
        <taxon>Mycobacterium</taxon>
    </lineage>
</organism>
<evidence type="ECO:0008006" key="7">
    <source>
        <dbReference type="Google" id="ProtNLM"/>
    </source>
</evidence>
<dbReference type="Proteomes" id="UP000516380">
    <property type="component" value="Chromosome"/>
</dbReference>
<accession>A0A7G1IPZ1</accession>
<dbReference type="EMBL" id="AP023343">
    <property type="protein sequence ID" value="BCI92239.1"/>
    <property type="molecule type" value="Genomic_DNA"/>
</dbReference>
<feature type="domain" description="NIF system FeS cluster assembly NifU N-terminal" evidence="1">
    <location>
        <begin position="349"/>
        <end position="457"/>
    </location>
</feature>
<reference evidence="3 6" key="1">
    <citation type="submission" date="2020-07" db="EMBL/GenBank/DDBJ databases">
        <title>Mycobacterium kansasii (former subtype) with zoonotic potential isolated from diseased indoor pet cat, Japan.</title>
        <authorList>
            <person name="Fukano H."/>
            <person name="Terazono T."/>
            <person name="Hoshino Y."/>
        </authorList>
    </citation>
    <scope>NUCLEOTIDE SEQUENCE [LARGE SCALE GENOMIC DNA]</scope>
    <source>
        <strain evidence="3 6">Kuro-I</strain>
    </source>
</reference>
<dbReference type="GO" id="GO:0047474">
    <property type="term" value="F:long-chain fatty acid--protein ligase activity"/>
    <property type="evidence" value="ECO:0007669"/>
    <property type="project" value="InterPro"/>
</dbReference>
<evidence type="ECO:0000313" key="3">
    <source>
        <dbReference type="EMBL" id="BCI92222.1"/>
    </source>
</evidence>
<evidence type="ECO:0000313" key="4">
    <source>
        <dbReference type="EMBL" id="BCI92239.1"/>
    </source>
</evidence>
<evidence type="ECO:0000259" key="2">
    <source>
        <dbReference type="Pfam" id="PF04443"/>
    </source>
</evidence>
<name>A0A7G1IPZ1_MYCKA</name>
<feature type="domain" description="Acyl-protein synthetase LuxE" evidence="2">
    <location>
        <begin position="147"/>
        <end position="315"/>
    </location>
</feature>
<dbReference type="GO" id="GO:0008218">
    <property type="term" value="P:bioluminescence"/>
    <property type="evidence" value="ECO:0007669"/>
    <property type="project" value="InterPro"/>
</dbReference>
<dbReference type="InterPro" id="IPR007534">
    <property type="entry name" value="LuxE"/>
</dbReference>
<sequence>MRCRGVTPADIHDYGDLHRIPLLPVGMFKQTGAHVLLTSGLEDIEMEIRSTGTSGVPSVARRDTLTVTRASVGLLGCYRDFFGISHGAGLFLCPSTAEIPEMGMVKVFNLLTGLLDDHSYLVRDYSFHPDEALARLRHWEGRMTRHIVGPPFIVARFMRYLELEAISLTLDPESLIIMLGGWKQYTGRSISRAEFNDKAERLLGIDRTRIRDMYGMIESNMLAIECEHQRKHVPPWCYLSIRDITDPTTELGTGKTGGIAILDALNTAYPGFLLSDDVGEVDEGTCPCGRTGQTVQFRRRRHGAELGCCAVSIEKYLDSREVVAECELAQTSRGINDAAIQPHGGRSLHQPRNCGRLANPDVCAFVGNPVCGDQILLTVRVEADAVSEVAFEAYGCSASLAVGSILTERLGGMTISDIAALDAARILQWSGGLGPDQQHVAVLGADVAHRLADNYRKGIHDDGTCFAG</sequence>
<dbReference type="Gene3D" id="3.90.1010.10">
    <property type="match status" value="1"/>
</dbReference>
<dbReference type="Gene3D" id="3.40.50.12780">
    <property type="entry name" value="N-terminal domain of ligase-like"/>
    <property type="match status" value="1"/>
</dbReference>